<sequence>MPVCIAVKAGPSPSRLTASITPVTAVRATISAGMCGGSREPAVAAAFRFSSMTPDSDTPARPSGADMPEGIGSGG</sequence>
<gene>
    <name evidence="2" type="ORF">Scinn_29990</name>
</gene>
<name>A0ABQ3NL77_STRVG</name>
<keyword evidence="3" id="KW-1185">Reference proteome</keyword>
<dbReference type="EMBL" id="BNDV01000008">
    <property type="protein sequence ID" value="GHI13536.1"/>
    <property type="molecule type" value="Genomic_DNA"/>
</dbReference>
<evidence type="ECO:0000313" key="2">
    <source>
        <dbReference type="EMBL" id="GHI13536.1"/>
    </source>
</evidence>
<evidence type="ECO:0000256" key="1">
    <source>
        <dbReference type="SAM" id="MobiDB-lite"/>
    </source>
</evidence>
<evidence type="ECO:0000313" key="3">
    <source>
        <dbReference type="Proteomes" id="UP000660554"/>
    </source>
</evidence>
<accession>A0ABQ3NL77</accession>
<proteinExistence type="predicted"/>
<feature type="region of interest" description="Disordered" evidence="1">
    <location>
        <begin position="51"/>
        <end position="75"/>
    </location>
</feature>
<dbReference type="Proteomes" id="UP000660554">
    <property type="component" value="Unassembled WGS sequence"/>
</dbReference>
<comment type="caution">
    <text evidence="2">The sequence shown here is derived from an EMBL/GenBank/DDBJ whole genome shotgun (WGS) entry which is preliminary data.</text>
</comment>
<reference evidence="3" key="1">
    <citation type="submission" date="2020-09" db="EMBL/GenBank/DDBJ databases">
        <title>Whole genome shotgun sequence of Streptomyces cinnamonensis NBRC 15873.</title>
        <authorList>
            <person name="Komaki H."/>
            <person name="Tamura T."/>
        </authorList>
    </citation>
    <scope>NUCLEOTIDE SEQUENCE [LARGE SCALE GENOMIC DNA]</scope>
    <source>
        <strain evidence="3">NBRC 15873</strain>
    </source>
</reference>
<protein>
    <submittedName>
        <fullName evidence="2">Uncharacterized protein</fullName>
    </submittedName>
</protein>
<organism evidence="2 3">
    <name type="scientific">Streptomyces virginiae</name>
    <name type="common">Streptomyces cinnamonensis</name>
    <dbReference type="NCBI Taxonomy" id="1961"/>
    <lineage>
        <taxon>Bacteria</taxon>
        <taxon>Bacillati</taxon>
        <taxon>Actinomycetota</taxon>
        <taxon>Actinomycetes</taxon>
        <taxon>Kitasatosporales</taxon>
        <taxon>Streptomycetaceae</taxon>
        <taxon>Streptomyces</taxon>
    </lineage>
</organism>